<evidence type="ECO:0000313" key="3">
    <source>
        <dbReference type="Proteomes" id="UP000235388"/>
    </source>
</evidence>
<comment type="caution">
    <text evidence="1">The sequence shown here is derived from an EMBL/GenBank/DDBJ whole genome shotgun (WGS) entry which is preliminary data.</text>
</comment>
<gene>
    <name evidence="1" type="ORF">PCANC_23991</name>
    <name evidence="2" type="ORF">PCASD_15534</name>
</gene>
<name>A0A2N5TS86_9BASI</name>
<protein>
    <submittedName>
        <fullName evidence="1">Uncharacterized protein</fullName>
    </submittedName>
</protein>
<evidence type="ECO:0000313" key="1">
    <source>
        <dbReference type="EMBL" id="PLW28360.1"/>
    </source>
</evidence>
<organism evidence="1 3">
    <name type="scientific">Puccinia coronata f. sp. avenae</name>
    <dbReference type="NCBI Taxonomy" id="200324"/>
    <lineage>
        <taxon>Eukaryota</taxon>
        <taxon>Fungi</taxon>
        <taxon>Dikarya</taxon>
        <taxon>Basidiomycota</taxon>
        <taxon>Pucciniomycotina</taxon>
        <taxon>Pucciniomycetes</taxon>
        <taxon>Pucciniales</taxon>
        <taxon>Pucciniaceae</taxon>
        <taxon>Puccinia</taxon>
    </lineage>
</organism>
<sequence length="166" mass="18821">MVQCNLTDPLILKASSEEDPTLAVKAIINQKIDVEIPKEVVDTARRHITNIPILGSVMGPLYPIGTGTMKGGRFVNSDQNKISDSMEKDMNSLINSLETLLLLSSPGYIKPDEYFRLWNWSADHLLYKPGQDLKAIHRMMQEITPSLLKNLEAKSAGYQYYFRLMY</sequence>
<accession>A0A2N5TS86</accession>
<dbReference type="Proteomes" id="UP000235392">
    <property type="component" value="Unassembled WGS sequence"/>
</dbReference>
<dbReference type="EMBL" id="PGCJ01000447">
    <property type="protein sequence ID" value="PLW28360.1"/>
    <property type="molecule type" value="Genomic_DNA"/>
</dbReference>
<proteinExistence type="predicted"/>
<dbReference type="Proteomes" id="UP000235388">
    <property type="component" value="Unassembled WGS sequence"/>
</dbReference>
<evidence type="ECO:0000313" key="2">
    <source>
        <dbReference type="EMBL" id="PLW33320.1"/>
    </source>
</evidence>
<reference evidence="3 4" key="1">
    <citation type="submission" date="2017-11" db="EMBL/GenBank/DDBJ databases">
        <title>De novo assembly and phasing of dikaryotic genomes from two isolates of Puccinia coronata f. sp. avenae, the causal agent of oat crown rust.</title>
        <authorList>
            <person name="Miller M.E."/>
            <person name="Zhang Y."/>
            <person name="Omidvar V."/>
            <person name="Sperschneider J."/>
            <person name="Schwessinger B."/>
            <person name="Raley C."/>
            <person name="Palmer J.M."/>
            <person name="Garnica D."/>
            <person name="Upadhyaya N."/>
            <person name="Rathjen J."/>
            <person name="Taylor J.M."/>
            <person name="Park R.F."/>
            <person name="Dodds P.N."/>
            <person name="Hirsch C.D."/>
            <person name="Kianian S.F."/>
            <person name="Figueroa M."/>
        </authorList>
    </citation>
    <scope>NUCLEOTIDE SEQUENCE [LARGE SCALE GENOMIC DNA]</scope>
    <source>
        <strain evidence="1">12NC29</strain>
        <strain evidence="2">12SD80</strain>
    </source>
</reference>
<dbReference type="EMBL" id="PGCI01000223">
    <property type="protein sequence ID" value="PLW33320.1"/>
    <property type="molecule type" value="Genomic_DNA"/>
</dbReference>
<evidence type="ECO:0000313" key="4">
    <source>
        <dbReference type="Proteomes" id="UP000235392"/>
    </source>
</evidence>
<dbReference type="AlphaFoldDB" id="A0A2N5TS86"/>
<keyword evidence="3" id="KW-1185">Reference proteome</keyword>